<keyword evidence="5 6" id="KW-0949">S-adenosyl-L-methionine</keyword>
<sequence>MDFDERLGAYEDIFIKFNKIHSLSTYKNLNEVAKDSLGILEFSNFSSAKVVIDIGSGAGFPAVFLAMKMSECTFHLFEPNAKKSSFLSYAKAHLGLENIVVHSKKIEDEEPFRADIITSRAAFKVADLLFLSKGFYDENTLFALFKGSSIEAELSGLKAQISIKKAKERNYVFIKGVKC</sequence>
<comment type="similarity">
    <text evidence="6">Belongs to the methyltransferase superfamily. RNA methyltransferase RsmG family.</text>
</comment>
<accession>A0ABT8TA15</accession>
<dbReference type="GO" id="GO:0032259">
    <property type="term" value="P:methylation"/>
    <property type="evidence" value="ECO:0007669"/>
    <property type="project" value="UniProtKB-KW"/>
</dbReference>
<evidence type="ECO:0000256" key="5">
    <source>
        <dbReference type="ARBA" id="ARBA00022691"/>
    </source>
</evidence>
<dbReference type="HAMAP" id="MF_00074">
    <property type="entry name" value="16SrRNA_methyltr_G"/>
    <property type="match status" value="1"/>
</dbReference>
<dbReference type="EC" id="2.1.1.-" evidence="6"/>
<dbReference type="GO" id="GO:0008168">
    <property type="term" value="F:methyltransferase activity"/>
    <property type="evidence" value="ECO:0007669"/>
    <property type="project" value="UniProtKB-KW"/>
</dbReference>
<evidence type="ECO:0000256" key="1">
    <source>
        <dbReference type="ARBA" id="ARBA00022490"/>
    </source>
</evidence>
<evidence type="ECO:0000256" key="2">
    <source>
        <dbReference type="ARBA" id="ARBA00022552"/>
    </source>
</evidence>
<reference evidence="7 8" key="1">
    <citation type="submission" date="2023-06" db="EMBL/GenBank/DDBJ databases">
        <title>Campylobacter magnum sp. nov., isolated from cecal contents of domestic pigs (Sus scrofa domesticus).</title>
        <authorList>
            <person name="Papic B."/>
            <person name="Gruntar I."/>
        </authorList>
    </citation>
    <scope>NUCLEOTIDE SEQUENCE [LARGE SCALE GENOMIC DNA]</scope>
    <source>
        <strain evidence="8">34484-21</strain>
    </source>
</reference>
<dbReference type="InterPro" id="IPR029063">
    <property type="entry name" value="SAM-dependent_MTases_sf"/>
</dbReference>
<dbReference type="PIRSF" id="PIRSF003078">
    <property type="entry name" value="GidB"/>
    <property type="match status" value="1"/>
</dbReference>
<evidence type="ECO:0000313" key="8">
    <source>
        <dbReference type="Proteomes" id="UP001171111"/>
    </source>
</evidence>
<gene>
    <name evidence="6 7" type="primary">rsmG</name>
    <name evidence="7" type="ORF">Q2362_05605</name>
</gene>
<keyword evidence="2 6" id="KW-0698">rRNA processing</keyword>
<comment type="subcellular location">
    <subcellularLocation>
        <location evidence="6">Cytoplasm</location>
    </subcellularLocation>
</comment>
<dbReference type="SUPFAM" id="SSF53335">
    <property type="entry name" value="S-adenosyl-L-methionine-dependent methyltransferases"/>
    <property type="match status" value="1"/>
</dbReference>
<dbReference type="NCBIfam" id="TIGR00138">
    <property type="entry name" value="rsmG_gidB"/>
    <property type="match status" value="1"/>
</dbReference>
<keyword evidence="1 6" id="KW-0963">Cytoplasm</keyword>
<feature type="binding site" evidence="6">
    <location>
        <position position="120"/>
    </location>
    <ligand>
        <name>S-adenosyl-L-methionine</name>
        <dbReference type="ChEBI" id="CHEBI:59789"/>
    </ligand>
</feature>
<dbReference type="InterPro" id="IPR003682">
    <property type="entry name" value="rRNA_ssu_MeTfrase_G"/>
</dbReference>
<organism evidence="7 8">
    <name type="scientific">Campylobacter magnus</name>
    <dbReference type="NCBI Taxonomy" id="3026462"/>
    <lineage>
        <taxon>Bacteria</taxon>
        <taxon>Pseudomonadati</taxon>
        <taxon>Campylobacterota</taxon>
        <taxon>Epsilonproteobacteria</taxon>
        <taxon>Campylobacterales</taxon>
        <taxon>Campylobacteraceae</taxon>
        <taxon>Campylobacter</taxon>
    </lineage>
</organism>
<evidence type="ECO:0000256" key="6">
    <source>
        <dbReference type="HAMAP-Rule" id="MF_00074"/>
    </source>
</evidence>
<comment type="caution">
    <text evidence="7">The sequence shown here is derived from an EMBL/GenBank/DDBJ whole genome shotgun (WGS) entry which is preliminary data.</text>
</comment>
<dbReference type="EMBL" id="JAULJQ010000006">
    <property type="protein sequence ID" value="MDO2409573.1"/>
    <property type="molecule type" value="Genomic_DNA"/>
</dbReference>
<proteinExistence type="inferred from homology"/>
<evidence type="ECO:0000256" key="4">
    <source>
        <dbReference type="ARBA" id="ARBA00022679"/>
    </source>
</evidence>
<feature type="binding site" evidence="6">
    <location>
        <position position="60"/>
    </location>
    <ligand>
        <name>S-adenosyl-L-methionine</name>
        <dbReference type="ChEBI" id="CHEBI:59789"/>
    </ligand>
</feature>
<keyword evidence="4 6" id="KW-0808">Transferase</keyword>
<evidence type="ECO:0000256" key="3">
    <source>
        <dbReference type="ARBA" id="ARBA00022603"/>
    </source>
</evidence>
<dbReference type="Pfam" id="PF02527">
    <property type="entry name" value="GidB"/>
    <property type="match status" value="1"/>
</dbReference>
<dbReference type="PANTHER" id="PTHR31760:SF0">
    <property type="entry name" value="S-ADENOSYL-L-METHIONINE-DEPENDENT METHYLTRANSFERASES SUPERFAMILY PROTEIN"/>
    <property type="match status" value="1"/>
</dbReference>
<dbReference type="PANTHER" id="PTHR31760">
    <property type="entry name" value="S-ADENOSYL-L-METHIONINE-DEPENDENT METHYLTRANSFERASES SUPERFAMILY PROTEIN"/>
    <property type="match status" value="1"/>
</dbReference>
<comment type="caution">
    <text evidence="6">Lacks conserved residue(s) required for the propagation of feature annotation.</text>
</comment>
<evidence type="ECO:0000313" key="7">
    <source>
        <dbReference type="EMBL" id="MDO2409573.1"/>
    </source>
</evidence>
<name>A0ABT8TA15_9BACT</name>
<protein>
    <recommendedName>
        <fullName evidence="6">Ribosomal RNA small subunit methyltransferase G</fullName>
        <ecNumber evidence="6">2.1.1.-</ecNumber>
    </recommendedName>
    <alternativeName>
        <fullName evidence="6">16S rRNA 7-methylguanosine methyltransferase</fullName>
        <shortName evidence="6">16S rRNA m7G methyltransferase</shortName>
    </alternativeName>
</protein>
<keyword evidence="3 6" id="KW-0489">Methyltransferase</keyword>
<keyword evidence="8" id="KW-1185">Reference proteome</keyword>
<dbReference type="RefSeq" id="WP_302244408.1">
    <property type="nucleotide sequence ID" value="NZ_JAULJQ010000006.1"/>
</dbReference>
<feature type="binding site" evidence="6">
    <location>
        <position position="55"/>
    </location>
    <ligand>
        <name>S-adenosyl-L-methionine</name>
        <dbReference type="ChEBI" id="CHEBI:59789"/>
    </ligand>
</feature>
<comment type="function">
    <text evidence="6">Specifically methylates the N7 position of a guanine in 16S rRNA.</text>
</comment>
<feature type="binding site" evidence="6">
    <location>
        <begin position="106"/>
        <end position="107"/>
    </location>
    <ligand>
        <name>S-adenosyl-L-methionine</name>
        <dbReference type="ChEBI" id="CHEBI:59789"/>
    </ligand>
</feature>
<dbReference type="Proteomes" id="UP001171111">
    <property type="component" value="Unassembled WGS sequence"/>
</dbReference>
<dbReference type="Gene3D" id="3.40.50.150">
    <property type="entry name" value="Vaccinia Virus protein VP39"/>
    <property type="match status" value="1"/>
</dbReference>